<gene>
    <name evidence="1" type="ORF">GJU41_15435</name>
</gene>
<evidence type="ECO:0000313" key="1">
    <source>
        <dbReference type="EMBL" id="MRX55355.1"/>
    </source>
</evidence>
<dbReference type="CDD" id="cd02513">
    <property type="entry name" value="CMP-NeuAc_Synthase"/>
    <property type="match status" value="1"/>
</dbReference>
<keyword evidence="2" id="KW-1185">Reference proteome</keyword>
<dbReference type="SUPFAM" id="SSF53448">
    <property type="entry name" value="Nucleotide-diphospho-sugar transferases"/>
    <property type="match status" value="1"/>
</dbReference>
<dbReference type="InterPro" id="IPR050793">
    <property type="entry name" value="CMP-NeuNAc_synthase"/>
</dbReference>
<comment type="caution">
    <text evidence="1">The sequence shown here is derived from an EMBL/GenBank/DDBJ whole genome shotgun (WGS) entry which is preliminary data.</text>
</comment>
<dbReference type="InterPro" id="IPR003329">
    <property type="entry name" value="Cytidylyl_trans"/>
</dbReference>
<reference evidence="1 2" key="1">
    <citation type="submission" date="2019-11" db="EMBL/GenBank/DDBJ databases">
        <title>Bacillus idriensis genome.</title>
        <authorList>
            <person name="Konopka E.N."/>
            <person name="Newman J.D."/>
        </authorList>
    </citation>
    <scope>NUCLEOTIDE SEQUENCE [LARGE SCALE GENOMIC DNA]</scope>
    <source>
        <strain evidence="1 2">DSM 19097</strain>
    </source>
</reference>
<dbReference type="InterPro" id="IPR029044">
    <property type="entry name" value="Nucleotide-diphossugar_trans"/>
</dbReference>
<evidence type="ECO:0000313" key="2">
    <source>
        <dbReference type="Proteomes" id="UP000441585"/>
    </source>
</evidence>
<dbReference type="PANTHER" id="PTHR21485">
    <property type="entry name" value="HAD SUPERFAMILY MEMBERS CMAS AND KDSC"/>
    <property type="match status" value="1"/>
</dbReference>
<dbReference type="Gene3D" id="3.90.550.10">
    <property type="entry name" value="Spore Coat Polysaccharide Biosynthesis Protein SpsA, Chain A"/>
    <property type="match status" value="1"/>
</dbReference>
<dbReference type="PANTHER" id="PTHR21485:SF6">
    <property type="entry name" value="N-ACYLNEURAMINATE CYTIDYLYLTRANSFERASE-RELATED"/>
    <property type="match status" value="1"/>
</dbReference>
<name>A0A6I2MAD0_9BACI</name>
<organism evidence="1 2">
    <name type="scientific">Metabacillus idriensis</name>
    <dbReference type="NCBI Taxonomy" id="324768"/>
    <lineage>
        <taxon>Bacteria</taxon>
        <taxon>Bacillati</taxon>
        <taxon>Bacillota</taxon>
        <taxon>Bacilli</taxon>
        <taxon>Bacillales</taxon>
        <taxon>Bacillaceae</taxon>
        <taxon>Metabacillus</taxon>
    </lineage>
</organism>
<dbReference type="EMBL" id="WKKF01000004">
    <property type="protein sequence ID" value="MRX55355.1"/>
    <property type="molecule type" value="Genomic_DNA"/>
</dbReference>
<protein>
    <submittedName>
        <fullName evidence="1">Acylneuraminate cytidylyltransferase family protein</fullName>
    </submittedName>
</protein>
<keyword evidence="1" id="KW-0548">Nucleotidyltransferase</keyword>
<keyword evidence="1" id="KW-0808">Transferase</keyword>
<dbReference type="Proteomes" id="UP000441585">
    <property type="component" value="Unassembled WGS sequence"/>
</dbReference>
<proteinExistence type="predicted"/>
<dbReference type="AlphaFoldDB" id="A0A6I2MAD0"/>
<dbReference type="GO" id="GO:0008781">
    <property type="term" value="F:N-acylneuraminate cytidylyltransferase activity"/>
    <property type="evidence" value="ECO:0007669"/>
    <property type="project" value="TreeGrafter"/>
</dbReference>
<dbReference type="RefSeq" id="WP_070876513.1">
    <property type="nucleotide sequence ID" value="NZ_CAJFZX010000001.1"/>
</dbReference>
<sequence>MINGERILAIIPARGGSKGVPGKNIRPLAGKPLLAWTIEEAKKSRYIDRLVLSSEDSEIIEAARKYGCDVPFIRPKKLALDQSSNAEVILHSLQHLDGYDWVMQLQPTSPFRSANDIDQCIEYCIKKKADACLSVTETEKSPFWMYFMDQEAKLKKVIDSNKIAMNRQELPDVFSVNGAIYLAKCNWFKRNKSFLSKETIGFKMPKERSLDIDTEWDFRLAALIKNDQNLGEE</sequence>
<dbReference type="Pfam" id="PF02348">
    <property type="entry name" value="CTP_transf_3"/>
    <property type="match status" value="1"/>
</dbReference>
<accession>A0A6I2MAD0</accession>